<organism evidence="6 7">
    <name type="scientific">Protea cynaroides</name>
    <dbReference type="NCBI Taxonomy" id="273540"/>
    <lineage>
        <taxon>Eukaryota</taxon>
        <taxon>Viridiplantae</taxon>
        <taxon>Streptophyta</taxon>
        <taxon>Embryophyta</taxon>
        <taxon>Tracheophyta</taxon>
        <taxon>Spermatophyta</taxon>
        <taxon>Magnoliopsida</taxon>
        <taxon>Proteales</taxon>
        <taxon>Proteaceae</taxon>
        <taxon>Protea</taxon>
    </lineage>
</organism>
<feature type="chain" id="PRO_5040317815" description="EF-hand domain-containing protein" evidence="4">
    <location>
        <begin position="28"/>
        <end position="352"/>
    </location>
</feature>
<keyword evidence="4" id="KW-0732">Signal</keyword>
<dbReference type="InterPro" id="IPR011992">
    <property type="entry name" value="EF-hand-dom_pair"/>
</dbReference>
<evidence type="ECO:0000256" key="4">
    <source>
        <dbReference type="SAM" id="SignalP"/>
    </source>
</evidence>
<proteinExistence type="predicted"/>
<evidence type="ECO:0000256" key="2">
    <source>
        <dbReference type="ARBA" id="ARBA00022737"/>
    </source>
</evidence>
<dbReference type="SMART" id="SM00054">
    <property type="entry name" value="EFh"/>
    <property type="match status" value="4"/>
</dbReference>
<keyword evidence="1" id="KW-0479">Metal-binding</keyword>
<sequence length="352" mass="41368">MKSAPVGYLILAIIIILLLSLSPPSHRNSNHLRVSRRLGHKHAPFDPLIGKLEILMEENGLKDEKVAGNWDMDESVSRELSESEEYFKEDGMLNITERLLNLFPLLDKFPQDGFINLKELEAWNVDRAVERLNYKTMKEMKLRDKDGNGSLSLIECLHPSLTNLERNDMAPDQVGWWKEQFRNADEDGNGLLNLSELNDFLNPKDSANEEIHELFLREKIRLMDYDKDGKLNFVEFREQAYKIYKTHAEYDYNGYDIPKPEEKFADLDLNFDRLLTVQEMLPMMHQLYPGEITYAIYYAKYLIREADDDKDGKLTIDEILNHEEVFYSKVFESEFDDNNDNDDDDDFFHEEF</sequence>
<feature type="domain" description="EF-hand" evidence="5">
    <location>
        <begin position="172"/>
        <end position="207"/>
    </location>
</feature>
<keyword evidence="2" id="KW-0677">Repeat</keyword>
<dbReference type="Proteomes" id="UP001141806">
    <property type="component" value="Unassembled WGS sequence"/>
</dbReference>
<evidence type="ECO:0000313" key="7">
    <source>
        <dbReference type="Proteomes" id="UP001141806"/>
    </source>
</evidence>
<gene>
    <name evidence="6" type="ORF">NE237_010113</name>
</gene>
<name>A0A9Q0R0Y0_9MAGN</name>
<keyword evidence="7" id="KW-1185">Reference proteome</keyword>
<dbReference type="OrthoDB" id="293868at2759"/>
<dbReference type="InterPro" id="IPR002048">
    <property type="entry name" value="EF_hand_dom"/>
</dbReference>
<feature type="domain" description="EF-hand" evidence="5">
    <location>
        <begin position="211"/>
        <end position="246"/>
    </location>
</feature>
<evidence type="ECO:0000259" key="5">
    <source>
        <dbReference type="PROSITE" id="PS50222"/>
    </source>
</evidence>
<feature type="signal peptide" evidence="4">
    <location>
        <begin position="1"/>
        <end position="27"/>
    </location>
</feature>
<dbReference type="PANTHER" id="PTHR10827:SF98">
    <property type="entry name" value="45 KDA CALCIUM-BINDING PROTEIN"/>
    <property type="match status" value="1"/>
</dbReference>
<evidence type="ECO:0000313" key="6">
    <source>
        <dbReference type="EMBL" id="KAJ4979333.1"/>
    </source>
</evidence>
<dbReference type="EMBL" id="JAMYWD010000002">
    <property type="protein sequence ID" value="KAJ4979333.1"/>
    <property type="molecule type" value="Genomic_DNA"/>
</dbReference>
<dbReference type="PANTHER" id="PTHR10827">
    <property type="entry name" value="RETICULOCALBIN"/>
    <property type="match status" value="1"/>
</dbReference>
<protein>
    <recommendedName>
        <fullName evidence="5">EF-hand domain-containing protein</fullName>
    </recommendedName>
</protein>
<accession>A0A9Q0R0Y0</accession>
<dbReference type="PROSITE" id="PS00018">
    <property type="entry name" value="EF_HAND_1"/>
    <property type="match status" value="3"/>
</dbReference>
<dbReference type="PROSITE" id="PS50222">
    <property type="entry name" value="EF_HAND_2"/>
    <property type="match status" value="2"/>
</dbReference>
<evidence type="ECO:0000256" key="1">
    <source>
        <dbReference type="ARBA" id="ARBA00022723"/>
    </source>
</evidence>
<evidence type="ECO:0000256" key="3">
    <source>
        <dbReference type="ARBA" id="ARBA00022837"/>
    </source>
</evidence>
<dbReference type="Pfam" id="PF13499">
    <property type="entry name" value="EF-hand_7"/>
    <property type="match status" value="1"/>
</dbReference>
<dbReference type="AlphaFoldDB" id="A0A9Q0R0Y0"/>
<dbReference type="SUPFAM" id="SSF47473">
    <property type="entry name" value="EF-hand"/>
    <property type="match status" value="2"/>
</dbReference>
<reference evidence="6" key="1">
    <citation type="journal article" date="2023" name="Plant J.">
        <title>The genome of the king protea, Protea cynaroides.</title>
        <authorList>
            <person name="Chang J."/>
            <person name="Duong T.A."/>
            <person name="Schoeman C."/>
            <person name="Ma X."/>
            <person name="Roodt D."/>
            <person name="Barker N."/>
            <person name="Li Z."/>
            <person name="Van de Peer Y."/>
            <person name="Mizrachi E."/>
        </authorList>
    </citation>
    <scope>NUCLEOTIDE SEQUENCE</scope>
    <source>
        <tissue evidence="6">Young leaves</tissue>
    </source>
</reference>
<comment type="caution">
    <text evidence="6">The sequence shown here is derived from an EMBL/GenBank/DDBJ whole genome shotgun (WGS) entry which is preliminary data.</text>
</comment>
<dbReference type="GO" id="GO:0005509">
    <property type="term" value="F:calcium ion binding"/>
    <property type="evidence" value="ECO:0007669"/>
    <property type="project" value="InterPro"/>
</dbReference>
<dbReference type="InterPro" id="IPR018247">
    <property type="entry name" value="EF_Hand_1_Ca_BS"/>
</dbReference>
<dbReference type="GO" id="GO:0005783">
    <property type="term" value="C:endoplasmic reticulum"/>
    <property type="evidence" value="ECO:0007669"/>
    <property type="project" value="TreeGrafter"/>
</dbReference>
<dbReference type="Gene3D" id="1.10.238.10">
    <property type="entry name" value="EF-hand"/>
    <property type="match status" value="2"/>
</dbReference>
<keyword evidence="3" id="KW-0106">Calcium</keyword>